<comment type="caution">
    <text evidence="3">The sequence shown here is derived from an EMBL/GenBank/DDBJ whole genome shotgun (WGS) entry which is preliminary data.</text>
</comment>
<reference evidence="3 4" key="1">
    <citation type="journal article" date="2014" name="BMC Genomics">
        <title>Comparison of environmental and isolate Sulfobacillus genomes reveals diverse carbon, sulfur, nitrogen, and hydrogen metabolisms.</title>
        <authorList>
            <person name="Justice N.B."/>
            <person name="Norman A."/>
            <person name="Brown C.T."/>
            <person name="Singh A."/>
            <person name="Thomas B.C."/>
            <person name="Banfield J.F."/>
        </authorList>
    </citation>
    <scope>NUCLEOTIDE SEQUENCE [LARGE SCALE GENOMIC DNA]</scope>
    <source>
        <strain evidence="3">AMDSBA3</strain>
    </source>
</reference>
<sequence length="540" mass="61261">MSQLKERITLSADDIKERLWTQDGLHFGHPLTPLFASYMVPAMTDGTRRAFESLKSPMRQFISKIHDGYYYQSVVPAEGDPRAIEREHRAVVAPLMGHLRENLARYVEDVLWPMHEEIDTLARTTQTNADAIATLSRLEEIYSTFWEAHFRIVMPRMAAGLGFEAVFKEAFPDLNSAEAYNLFVGVMNKTLESDRALWQLAEQAKREPQVMKALYSEDIAQALQSSPACEEYWTSVQNYLSVYGWRTMYAHEFIHETWIESPNYCLSIVRRYVEQDFDFDQHWGGIIKNREKRFQELLQQIGDASLRTRFQEQYANALEAWPIDEDHHFYIDAMLPARSRQIIRRVGALLADQGLLRTSDDICFLYLDEVMDSLSGSVPPTLQDRIDERRRAYHQQRQTTPVPQLGTPPEHSADHDPVSSLVFGAGSPGLEGATHEVRGFAASPGRYVGPVRIVRSPEEFFKVQHGDVLVCRTTAPSWTGLFATVGAVITETGGILSHASTVAREYGIPCVVGTREATRVFHDGDRVLVDGNRGIAVIEH</sequence>
<protein>
    <recommendedName>
        <fullName evidence="2">PEP-utilising enzyme mobile domain-containing protein</fullName>
    </recommendedName>
</protein>
<evidence type="ECO:0000313" key="3">
    <source>
        <dbReference type="EMBL" id="PSR23654.1"/>
    </source>
</evidence>
<accession>A0A2T2WN43</accession>
<dbReference type="GO" id="GO:0016772">
    <property type="term" value="F:transferase activity, transferring phosphorus-containing groups"/>
    <property type="evidence" value="ECO:0007669"/>
    <property type="project" value="InterPro"/>
</dbReference>
<dbReference type="PANTHER" id="PTHR43615:SF1">
    <property type="entry name" value="PPDK_N DOMAIN-CONTAINING PROTEIN"/>
    <property type="match status" value="1"/>
</dbReference>
<dbReference type="Gene3D" id="3.50.30.10">
    <property type="entry name" value="Phosphohistidine domain"/>
    <property type="match status" value="1"/>
</dbReference>
<evidence type="ECO:0000259" key="2">
    <source>
        <dbReference type="Pfam" id="PF00391"/>
    </source>
</evidence>
<dbReference type="PANTHER" id="PTHR43615">
    <property type="entry name" value="PHOSPHOENOLPYRUVATE SYNTHASE-RELATED"/>
    <property type="match status" value="1"/>
</dbReference>
<proteinExistence type="predicted"/>
<evidence type="ECO:0000313" key="4">
    <source>
        <dbReference type="Proteomes" id="UP000241848"/>
    </source>
</evidence>
<feature type="region of interest" description="Disordered" evidence="1">
    <location>
        <begin position="391"/>
        <end position="415"/>
    </location>
</feature>
<feature type="domain" description="PEP-utilising enzyme mobile" evidence="2">
    <location>
        <begin position="464"/>
        <end position="534"/>
    </location>
</feature>
<dbReference type="Proteomes" id="UP000241848">
    <property type="component" value="Unassembled WGS sequence"/>
</dbReference>
<dbReference type="InterPro" id="IPR036637">
    <property type="entry name" value="Phosphohistidine_dom_sf"/>
</dbReference>
<dbReference type="EMBL" id="PXYV01000004">
    <property type="protein sequence ID" value="PSR23654.1"/>
    <property type="molecule type" value="Genomic_DNA"/>
</dbReference>
<dbReference type="AlphaFoldDB" id="A0A2T2WN43"/>
<name>A0A2T2WN43_9FIRM</name>
<evidence type="ECO:0000256" key="1">
    <source>
        <dbReference type="SAM" id="MobiDB-lite"/>
    </source>
</evidence>
<dbReference type="InterPro" id="IPR051549">
    <property type="entry name" value="PEP_Utilizing_Enz"/>
</dbReference>
<dbReference type="SUPFAM" id="SSF52009">
    <property type="entry name" value="Phosphohistidine domain"/>
    <property type="match status" value="1"/>
</dbReference>
<gene>
    <name evidence="3" type="ORF">C7B45_02490</name>
</gene>
<dbReference type="Pfam" id="PF00391">
    <property type="entry name" value="PEP-utilizers"/>
    <property type="match status" value="1"/>
</dbReference>
<organism evidence="3 4">
    <name type="scientific">Sulfobacillus acidophilus</name>
    <dbReference type="NCBI Taxonomy" id="53633"/>
    <lineage>
        <taxon>Bacteria</taxon>
        <taxon>Bacillati</taxon>
        <taxon>Bacillota</taxon>
        <taxon>Clostridia</taxon>
        <taxon>Eubacteriales</taxon>
        <taxon>Clostridiales Family XVII. Incertae Sedis</taxon>
        <taxon>Sulfobacillus</taxon>
    </lineage>
</organism>
<dbReference type="InterPro" id="IPR008279">
    <property type="entry name" value="PEP-util_enz_mobile_dom"/>
</dbReference>